<protein>
    <submittedName>
        <fullName evidence="9">MFS transporter</fullName>
    </submittedName>
</protein>
<organism evidence="9 10">
    <name type="scientific">Roseateles koreensis</name>
    <dbReference type="NCBI Taxonomy" id="2987526"/>
    <lineage>
        <taxon>Bacteria</taxon>
        <taxon>Pseudomonadati</taxon>
        <taxon>Pseudomonadota</taxon>
        <taxon>Betaproteobacteria</taxon>
        <taxon>Burkholderiales</taxon>
        <taxon>Sphaerotilaceae</taxon>
        <taxon>Roseateles</taxon>
    </lineage>
</organism>
<dbReference type="InterPro" id="IPR036259">
    <property type="entry name" value="MFS_trans_sf"/>
</dbReference>
<keyword evidence="5 7" id="KW-1133">Transmembrane helix</keyword>
<dbReference type="Gene3D" id="1.20.1250.20">
    <property type="entry name" value="MFS general substrate transporter like domains"/>
    <property type="match status" value="1"/>
</dbReference>
<feature type="transmembrane region" description="Helical" evidence="7">
    <location>
        <begin position="176"/>
        <end position="194"/>
    </location>
</feature>
<keyword evidence="10" id="KW-1185">Reference proteome</keyword>
<dbReference type="PANTHER" id="PTHR23517:SF3">
    <property type="entry name" value="INTEGRAL MEMBRANE TRANSPORT PROTEIN"/>
    <property type="match status" value="1"/>
</dbReference>
<evidence type="ECO:0000256" key="6">
    <source>
        <dbReference type="ARBA" id="ARBA00023136"/>
    </source>
</evidence>
<feature type="transmembrane region" description="Helical" evidence="7">
    <location>
        <begin position="23"/>
        <end position="45"/>
    </location>
</feature>
<reference evidence="9 10" key="1">
    <citation type="submission" date="2022-10" db="EMBL/GenBank/DDBJ databases">
        <title>paucibacter sp. hw8 Genome sequencing.</title>
        <authorList>
            <person name="Park S."/>
        </authorList>
    </citation>
    <scope>NUCLEOTIDE SEQUENCE [LARGE SCALE GENOMIC DNA]</scope>
    <source>
        <strain evidence="10">hw8</strain>
    </source>
</reference>
<dbReference type="EMBL" id="JAQQXS010000009">
    <property type="protein sequence ID" value="MDC8785905.1"/>
    <property type="molecule type" value="Genomic_DNA"/>
</dbReference>
<feature type="transmembrane region" description="Helical" evidence="7">
    <location>
        <begin position="112"/>
        <end position="131"/>
    </location>
</feature>
<feature type="domain" description="Major facilitator superfamily (MFS) profile" evidence="8">
    <location>
        <begin position="161"/>
        <end position="401"/>
    </location>
</feature>
<evidence type="ECO:0000313" key="9">
    <source>
        <dbReference type="EMBL" id="MDC8785905.1"/>
    </source>
</evidence>
<dbReference type="RefSeq" id="WP_273597014.1">
    <property type="nucleotide sequence ID" value="NZ_JAQQXS010000009.1"/>
</dbReference>
<evidence type="ECO:0000256" key="1">
    <source>
        <dbReference type="ARBA" id="ARBA00004651"/>
    </source>
</evidence>
<keyword evidence="6 7" id="KW-0472">Membrane</keyword>
<proteinExistence type="predicted"/>
<feature type="transmembrane region" description="Helical" evidence="7">
    <location>
        <begin position="89"/>
        <end position="106"/>
    </location>
</feature>
<feature type="transmembrane region" description="Helical" evidence="7">
    <location>
        <begin position="376"/>
        <end position="395"/>
    </location>
</feature>
<accession>A0ABT5KTZ6</accession>
<feature type="transmembrane region" description="Helical" evidence="7">
    <location>
        <begin position="226"/>
        <end position="247"/>
    </location>
</feature>
<evidence type="ECO:0000256" key="2">
    <source>
        <dbReference type="ARBA" id="ARBA00022448"/>
    </source>
</evidence>
<sequence length="401" mass="42095">MSAPPADVAAEAQDLRPRDLRRAFPWLIATLVAVHASMAVTRVSASLWALKQGYGEWTVGVLLSLFAIAPIVLSLWAGRQADKHGFHRPVGTGVLMALVGALVALVGQSLWAIAFSCLLCGGAISISAVALQREAGLMADEPSELKRVFSWVALGPAMSNALAPVAAGLLIDHFSFTAAFALALVLPLVAWALAQKVPRHPPQARGHQGRPRPAWSLLREPALRNLLLLNVVLSACWDAHSFVVPVVGHAKGLSASSIGLVLGAFATAAMCVRLAIVRFADDLDELKAVRCAMLLATTLLIVYAWLPGTVGMMCGSAVLGLALGSVQPMVLALLHQVTPADRQGQALGLRMLVVNSATVAMPTGFGVLAAATLPAAPMWLMASLLVLAQWPASVIRKSRSS</sequence>
<dbReference type="InterPro" id="IPR011701">
    <property type="entry name" value="MFS"/>
</dbReference>
<dbReference type="Pfam" id="PF07690">
    <property type="entry name" value="MFS_1"/>
    <property type="match status" value="1"/>
</dbReference>
<keyword evidence="3" id="KW-1003">Cell membrane</keyword>
<comment type="caution">
    <text evidence="9">The sequence shown here is derived from an EMBL/GenBank/DDBJ whole genome shotgun (WGS) entry which is preliminary data.</text>
</comment>
<name>A0ABT5KTZ6_9BURK</name>
<evidence type="ECO:0000259" key="8">
    <source>
        <dbReference type="PROSITE" id="PS50850"/>
    </source>
</evidence>
<keyword evidence="2" id="KW-0813">Transport</keyword>
<keyword evidence="4 7" id="KW-0812">Transmembrane</keyword>
<feature type="transmembrane region" description="Helical" evidence="7">
    <location>
        <begin position="57"/>
        <end position="77"/>
    </location>
</feature>
<evidence type="ECO:0000256" key="3">
    <source>
        <dbReference type="ARBA" id="ARBA00022475"/>
    </source>
</evidence>
<gene>
    <name evidence="9" type="ORF">PRZ01_11955</name>
</gene>
<dbReference type="PANTHER" id="PTHR23517">
    <property type="entry name" value="RESISTANCE PROTEIN MDTM, PUTATIVE-RELATED-RELATED"/>
    <property type="match status" value="1"/>
</dbReference>
<dbReference type="PROSITE" id="PS50850">
    <property type="entry name" value="MFS"/>
    <property type="match status" value="1"/>
</dbReference>
<dbReference type="InterPro" id="IPR050171">
    <property type="entry name" value="MFS_Transporters"/>
</dbReference>
<evidence type="ECO:0000256" key="7">
    <source>
        <dbReference type="SAM" id="Phobius"/>
    </source>
</evidence>
<evidence type="ECO:0000256" key="4">
    <source>
        <dbReference type="ARBA" id="ARBA00022692"/>
    </source>
</evidence>
<comment type="subcellular location">
    <subcellularLocation>
        <location evidence="1">Cell membrane</location>
        <topology evidence="1">Multi-pass membrane protein</topology>
    </subcellularLocation>
</comment>
<evidence type="ECO:0000256" key="5">
    <source>
        <dbReference type="ARBA" id="ARBA00022989"/>
    </source>
</evidence>
<dbReference type="Proteomes" id="UP001219862">
    <property type="component" value="Unassembled WGS sequence"/>
</dbReference>
<evidence type="ECO:0000313" key="10">
    <source>
        <dbReference type="Proteomes" id="UP001219862"/>
    </source>
</evidence>
<feature type="transmembrane region" description="Helical" evidence="7">
    <location>
        <begin position="151"/>
        <end position="170"/>
    </location>
</feature>
<dbReference type="InterPro" id="IPR020846">
    <property type="entry name" value="MFS_dom"/>
</dbReference>
<feature type="transmembrane region" description="Helical" evidence="7">
    <location>
        <begin position="253"/>
        <end position="276"/>
    </location>
</feature>
<dbReference type="SUPFAM" id="SSF103473">
    <property type="entry name" value="MFS general substrate transporter"/>
    <property type="match status" value="1"/>
</dbReference>